<reference evidence="1" key="1">
    <citation type="submission" date="2020-02" db="EMBL/GenBank/DDBJ databases">
        <authorList>
            <person name="Meier V. D."/>
        </authorList>
    </citation>
    <scope>NUCLEOTIDE SEQUENCE</scope>
    <source>
        <strain evidence="1">AVDCRST_MAG73</strain>
    </source>
</reference>
<protein>
    <submittedName>
        <fullName evidence="1">Uncharacterized protein</fullName>
    </submittedName>
</protein>
<evidence type="ECO:0000313" key="1">
    <source>
        <dbReference type="EMBL" id="CAA9525271.1"/>
    </source>
</evidence>
<gene>
    <name evidence="1" type="ORF">AVDCRST_MAG73-445</name>
</gene>
<sequence length="173" mass="19348">MRATTDRTKLTRFLDALGRRLRLPIRFYLVGGSVVIDLGLREATLDIDYVAEADDPRAMVELERAIRELKDELDVNIEPASPADFLPVPASVLGRSRFVGQHGRVAVYHYHPPTLVIAKVARGLEQDFALGGHLETWRETVASPTGWLRHDPAAVARRLDVLRQRLGVAPPDR</sequence>
<organism evidence="1">
    <name type="scientific">uncultured Thermomicrobiales bacterium</name>
    <dbReference type="NCBI Taxonomy" id="1645740"/>
    <lineage>
        <taxon>Bacteria</taxon>
        <taxon>Pseudomonadati</taxon>
        <taxon>Thermomicrobiota</taxon>
        <taxon>Thermomicrobia</taxon>
        <taxon>Thermomicrobiales</taxon>
        <taxon>environmental samples</taxon>
    </lineage>
</organism>
<accession>A0A6J4TL27</accession>
<name>A0A6J4TL27_9BACT</name>
<dbReference type="AlphaFoldDB" id="A0A6J4TL27"/>
<dbReference type="EMBL" id="CADCWE010000028">
    <property type="protein sequence ID" value="CAA9525271.1"/>
    <property type="molecule type" value="Genomic_DNA"/>
</dbReference>
<proteinExistence type="predicted"/>